<feature type="binding site" evidence="6">
    <location>
        <position position="147"/>
    </location>
    <ligand>
        <name>S-adenosyl-L-methionine</name>
        <dbReference type="ChEBI" id="CHEBI:59789"/>
    </ligand>
</feature>
<dbReference type="RefSeq" id="WP_338392943.1">
    <property type="nucleotide sequence ID" value="NZ_AP025314.1"/>
</dbReference>
<dbReference type="Pfam" id="PF06325">
    <property type="entry name" value="PrmA"/>
    <property type="match status" value="1"/>
</dbReference>
<dbReference type="GO" id="GO:0008276">
    <property type="term" value="F:protein methyltransferase activity"/>
    <property type="evidence" value="ECO:0007669"/>
    <property type="project" value="UniProtKB-UniRule"/>
</dbReference>
<dbReference type="PIRSF" id="PIRSF000401">
    <property type="entry name" value="RPL11_MTase"/>
    <property type="match status" value="1"/>
</dbReference>
<dbReference type="GO" id="GO:0005737">
    <property type="term" value="C:cytoplasm"/>
    <property type="evidence" value="ECO:0007669"/>
    <property type="project" value="UniProtKB-SubCell"/>
</dbReference>
<reference evidence="7 8" key="1">
    <citation type="submission" date="2021-12" db="EMBL/GenBank/DDBJ databases">
        <title>Genome sequencing of bacteria with rrn-lacking chromosome and rrn-plasmid.</title>
        <authorList>
            <person name="Anda M."/>
            <person name="Iwasaki W."/>
        </authorList>
    </citation>
    <scope>NUCLEOTIDE SEQUENCE [LARGE SCALE GENOMIC DNA]</scope>
    <source>
        <strain evidence="7 8">DSM 100852</strain>
    </source>
</reference>
<dbReference type="CDD" id="cd02440">
    <property type="entry name" value="AdoMet_MTases"/>
    <property type="match status" value="1"/>
</dbReference>
<dbReference type="EMBL" id="AP025314">
    <property type="protein sequence ID" value="BDD07629.1"/>
    <property type="molecule type" value="Genomic_DNA"/>
</dbReference>
<keyword evidence="5 6" id="KW-0949">S-adenosyl-L-methionine</keyword>
<evidence type="ECO:0000313" key="8">
    <source>
        <dbReference type="Proteomes" id="UP001348817"/>
    </source>
</evidence>
<evidence type="ECO:0000256" key="3">
    <source>
        <dbReference type="ARBA" id="ARBA00022603"/>
    </source>
</evidence>
<feature type="binding site" evidence="6">
    <location>
        <position position="169"/>
    </location>
    <ligand>
        <name>S-adenosyl-L-methionine</name>
        <dbReference type="ChEBI" id="CHEBI:59789"/>
    </ligand>
</feature>
<dbReference type="PANTHER" id="PTHR43648">
    <property type="entry name" value="ELECTRON TRANSFER FLAVOPROTEIN BETA SUBUNIT LYSINE METHYLTRANSFERASE"/>
    <property type="match status" value="1"/>
</dbReference>
<proteinExistence type="inferred from homology"/>
<keyword evidence="7" id="KW-0687">Ribonucleoprotein</keyword>
<keyword evidence="3 6" id="KW-0489">Methyltransferase</keyword>
<protein>
    <recommendedName>
        <fullName evidence="6">Ribosomal protein L11 methyltransferase</fullName>
        <shortName evidence="6">L11 Mtase</shortName>
        <ecNumber evidence="6">2.1.1.-</ecNumber>
    </recommendedName>
</protein>
<comment type="function">
    <text evidence="6">Methylates ribosomal protein L11.</text>
</comment>
<dbReference type="InterPro" id="IPR050078">
    <property type="entry name" value="Ribosomal_L11_MeTrfase_PrmA"/>
</dbReference>
<feature type="binding site" evidence="6">
    <location>
        <position position="212"/>
    </location>
    <ligand>
        <name>S-adenosyl-L-methionine</name>
        <dbReference type="ChEBI" id="CHEBI:59789"/>
    </ligand>
</feature>
<comment type="similarity">
    <text evidence="1 6">Belongs to the methyltransferase superfamily. PrmA family.</text>
</comment>
<evidence type="ECO:0000256" key="1">
    <source>
        <dbReference type="ARBA" id="ARBA00009741"/>
    </source>
</evidence>
<keyword evidence="2 6" id="KW-0963">Cytoplasm</keyword>
<dbReference type="HAMAP" id="MF_00735">
    <property type="entry name" value="Methyltr_PrmA"/>
    <property type="match status" value="1"/>
</dbReference>
<dbReference type="PANTHER" id="PTHR43648:SF1">
    <property type="entry name" value="ELECTRON TRANSFER FLAVOPROTEIN BETA SUBUNIT LYSINE METHYLTRANSFERASE"/>
    <property type="match status" value="1"/>
</dbReference>
<keyword evidence="4 6" id="KW-0808">Transferase</keyword>
<dbReference type="InterPro" id="IPR004498">
    <property type="entry name" value="Ribosomal_PrmA_MeTrfase"/>
</dbReference>
<dbReference type="InterPro" id="IPR029063">
    <property type="entry name" value="SAM-dependent_MTases_sf"/>
</dbReference>
<keyword evidence="8" id="KW-1185">Reference proteome</keyword>
<dbReference type="GO" id="GO:0005840">
    <property type="term" value="C:ribosome"/>
    <property type="evidence" value="ECO:0007669"/>
    <property type="project" value="UniProtKB-KW"/>
</dbReference>
<dbReference type="EC" id="2.1.1.-" evidence="6"/>
<accession>A0AAU9CMU0</accession>
<dbReference type="NCBIfam" id="NF001785">
    <property type="entry name" value="PRK00517.2-2"/>
    <property type="match status" value="1"/>
</dbReference>
<feature type="binding site" evidence="6">
    <location>
        <position position="126"/>
    </location>
    <ligand>
        <name>S-adenosyl-L-methionine</name>
        <dbReference type="ChEBI" id="CHEBI:59789"/>
    </ligand>
</feature>
<dbReference type="Proteomes" id="UP001348817">
    <property type="component" value="Chromosome"/>
</dbReference>
<gene>
    <name evidence="6 7" type="primary">prmA</name>
    <name evidence="7" type="ORF">FUAX_00610</name>
</gene>
<evidence type="ECO:0000256" key="2">
    <source>
        <dbReference type="ARBA" id="ARBA00022490"/>
    </source>
</evidence>
<dbReference type="Gene3D" id="3.40.50.150">
    <property type="entry name" value="Vaccinia Virus protein VP39"/>
    <property type="match status" value="1"/>
</dbReference>
<dbReference type="SUPFAM" id="SSF53335">
    <property type="entry name" value="S-adenosyl-L-methionine-dependent methyltransferases"/>
    <property type="match status" value="1"/>
</dbReference>
<name>A0AAU9CMU0_9BACT</name>
<sequence>MDFIEVKVSCDENYSEIFQAELSYAGFTSFIDTDGGFCAYAEVEAFDKAAVEEIFGRYTELTEAGYSISEVERKNWNEEWEKNYSPIEVDQRCVVRASFHDPRPEFEYEIVINPKMSFGTGHHETTHLMLAQELDMDLAGKDVLDAGCGTGILAIMAKLRGAASVEAYDIDEWCEENSRENFGLNNCEDIMVRTGTVKTLEFDRDFDVILANINRNVLVEEIPDYSSMLKAGGKLLLSGFYERDIPVIEEVTKANGLSLEKVTKRNDWVSARFGKL</sequence>
<comment type="catalytic activity">
    <reaction evidence="6">
        <text>L-lysyl-[protein] + 3 S-adenosyl-L-methionine = N(6),N(6),N(6)-trimethyl-L-lysyl-[protein] + 3 S-adenosyl-L-homocysteine + 3 H(+)</text>
        <dbReference type="Rhea" id="RHEA:54192"/>
        <dbReference type="Rhea" id="RHEA-COMP:9752"/>
        <dbReference type="Rhea" id="RHEA-COMP:13826"/>
        <dbReference type="ChEBI" id="CHEBI:15378"/>
        <dbReference type="ChEBI" id="CHEBI:29969"/>
        <dbReference type="ChEBI" id="CHEBI:57856"/>
        <dbReference type="ChEBI" id="CHEBI:59789"/>
        <dbReference type="ChEBI" id="CHEBI:61961"/>
    </reaction>
</comment>
<evidence type="ECO:0000256" key="6">
    <source>
        <dbReference type="HAMAP-Rule" id="MF_00735"/>
    </source>
</evidence>
<comment type="subcellular location">
    <subcellularLocation>
        <location evidence="6">Cytoplasm</location>
    </subcellularLocation>
</comment>
<dbReference type="AlphaFoldDB" id="A0AAU9CMU0"/>
<dbReference type="KEGG" id="fax:FUAX_00610"/>
<evidence type="ECO:0000256" key="5">
    <source>
        <dbReference type="ARBA" id="ARBA00022691"/>
    </source>
</evidence>
<evidence type="ECO:0000256" key="4">
    <source>
        <dbReference type="ARBA" id="ARBA00022679"/>
    </source>
</evidence>
<dbReference type="GO" id="GO:0032259">
    <property type="term" value="P:methylation"/>
    <property type="evidence" value="ECO:0007669"/>
    <property type="project" value="UniProtKB-KW"/>
</dbReference>
<keyword evidence="7" id="KW-0689">Ribosomal protein</keyword>
<organism evidence="7 8">
    <name type="scientific">Fulvitalea axinellae</name>
    <dbReference type="NCBI Taxonomy" id="1182444"/>
    <lineage>
        <taxon>Bacteria</taxon>
        <taxon>Pseudomonadati</taxon>
        <taxon>Bacteroidota</taxon>
        <taxon>Cytophagia</taxon>
        <taxon>Cytophagales</taxon>
        <taxon>Persicobacteraceae</taxon>
        <taxon>Fulvitalea</taxon>
    </lineage>
</organism>
<evidence type="ECO:0000313" key="7">
    <source>
        <dbReference type="EMBL" id="BDD07629.1"/>
    </source>
</evidence>